<dbReference type="PRINTS" id="PR02038">
    <property type="entry name" value="AURORABORA"/>
</dbReference>
<feature type="region of interest" description="Disordered" evidence="6">
    <location>
        <begin position="295"/>
        <end position="317"/>
    </location>
</feature>
<dbReference type="AlphaFoldDB" id="A0A814CVP7"/>
<evidence type="ECO:0000313" key="8">
    <source>
        <dbReference type="EMBL" id="CAF3722137.1"/>
    </source>
</evidence>
<accession>A0A814CVP7</accession>
<evidence type="ECO:0000256" key="1">
    <source>
        <dbReference type="ARBA" id="ARBA00010963"/>
    </source>
</evidence>
<dbReference type="GO" id="GO:0007088">
    <property type="term" value="P:regulation of mitotic nuclear division"/>
    <property type="evidence" value="ECO:0007669"/>
    <property type="project" value="TreeGrafter"/>
</dbReference>
<dbReference type="PANTHER" id="PTHR14728">
    <property type="entry name" value="PROTEIN AURORA BOREALIS"/>
    <property type="match status" value="1"/>
</dbReference>
<dbReference type="GO" id="GO:0060236">
    <property type="term" value="P:regulation of mitotic spindle organization"/>
    <property type="evidence" value="ECO:0007669"/>
    <property type="project" value="TreeGrafter"/>
</dbReference>
<protein>
    <recommendedName>
        <fullName evidence="2">Protein aurora borealis</fullName>
    </recommendedName>
</protein>
<dbReference type="Pfam" id="PF15280">
    <property type="entry name" value="BORA_N"/>
    <property type="match status" value="1"/>
</dbReference>
<feature type="compositionally biased region" description="Polar residues" evidence="6">
    <location>
        <begin position="354"/>
        <end position="382"/>
    </location>
</feature>
<dbReference type="Proteomes" id="UP000663829">
    <property type="component" value="Unassembled WGS sequence"/>
</dbReference>
<reference evidence="7" key="1">
    <citation type="submission" date="2021-02" db="EMBL/GenBank/DDBJ databases">
        <authorList>
            <person name="Nowell W R."/>
        </authorList>
    </citation>
    <scope>NUCLEOTIDE SEQUENCE</scope>
</reference>
<dbReference type="OrthoDB" id="10011297at2759"/>
<evidence type="ECO:0000313" key="9">
    <source>
        <dbReference type="Proteomes" id="UP000663829"/>
    </source>
</evidence>
<comment type="similarity">
    <text evidence="1">Belongs to the BORA family.</text>
</comment>
<organism evidence="7 9">
    <name type="scientific">Didymodactylos carnosus</name>
    <dbReference type="NCBI Taxonomy" id="1234261"/>
    <lineage>
        <taxon>Eukaryota</taxon>
        <taxon>Metazoa</taxon>
        <taxon>Spiralia</taxon>
        <taxon>Gnathifera</taxon>
        <taxon>Rotifera</taxon>
        <taxon>Eurotatoria</taxon>
        <taxon>Bdelloidea</taxon>
        <taxon>Philodinida</taxon>
        <taxon>Philodinidae</taxon>
        <taxon>Didymodactylos</taxon>
    </lineage>
</organism>
<feature type="region of interest" description="Disordered" evidence="6">
    <location>
        <begin position="352"/>
        <end position="384"/>
    </location>
</feature>
<evidence type="ECO:0000256" key="5">
    <source>
        <dbReference type="ARBA" id="ARBA00023306"/>
    </source>
</evidence>
<dbReference type="GO" id="GO:0051301">
    <property type="term" value="P:cell division"/>
    <property type="evidence" value="ECO:0007669"/>
    <property type="project" value="UniProtKB-KW"/>
</dbReference>
<dbReference type="InterPro" id="IPR023252">
    <property type="entry name" value="Aurora_borealis_protein"/>
</dbReference>
<feature type="compositionally biased region" description="Polar residues" evidence="6">
    <location>
        <begin position="295"/>
        <end position="312"/>
    </location>
</feature>
<dbReference type="GO" id="GO:0005634">
    <property type="term" value="C:nucleus"/>
    <property type="evidence" value="ECO:0007669"/>
    <property type="project" value="TreeGrafter"/>
</dbReference>
<proteinExistence type="inferred from homology"/>
<gene>
    <name evidence="7" type="ORF">GPM918_LOCUS10974</name>
    <name evidence="8" type="ORF">SRO942_LOCUS10975</name>
</gene>
<feature type="compositionally biased region" description="Low complexity" evidence="6">
    <location>
        <begin position="186"/>
        <end position="195"/>
    </location>
</feature>
<evidence type="ECO:0000256" key="6">
    <source>
        <dbReference type="SAM" id="MobiDB-lite"/>
    </source>
</evidence>
<keyword evidence="9" id="KW-1185">Reference proteome</keyword>
<evidence type="ECO:0000256" key="4">
    <source>
        <dbReference type="ARBA" id="ARBA00022776"/>
    </source>
</evidence>
<name>A0A814CVP7_9BILA</name>
<keyword evidence="3" id="KW-0132">Cell division</keyword>
<feature type="compositionally biased region" description="Polar residues" evidence="6">
    <location>
        <begin position="204"/>
        <end position="224"/>
    </location>
</feature>
<evidence type="ECO:0000256" key="3">
    <source>
        <dbReference type="ARBA" id="ARBA00022618"/>
    </source>
</evidence>
<comment type="caution">
    <text evidence="7">The sequence shown here is derived from an EMBL/GenBank/DDBJ whole genome shotgun (WGS) entry which is preliminary data.</text>
</comment>
<sequence length="452" mass="51742">MPCTRARMAQLERLLIMISHRSSQSRSSSLSSLDRELFSFSPPKGQQYSSSPLPVNRRPSLFSITQHDLTDDIKLLRDQTNSVATPISSQQQYRIVSNPFDPPSSVHLKQRLASPSIFQLENNQNQNTLKENRSFEWSVERRAVLNPANLSEHVLQIDAHLFNENLQERYQKAAGEFCEKLHLPTPAAAQPQQQPNYERHSWYNGRSNDSSSLVDVRSTTPLHSQQRDMGCQTRLSLPPKVDIESIIQSFCSSNNTSGTNDSTRSSQLNDSQIRRKLFHDDEENDNDEQIEQKDSSILSNHSFNNNNSIQQPDESRSSIKYRVKNNNWLHSQKDYRSSSPFRNVQKLLTPDCSPIQQKQSNKTNQNRKLQMNENKQSQQQPPTLIRSITRPTRYNHFSVLTNSPMTMSFGSPPISSHSLKEDSLLIRNGQTPSQYARQVLDSALQDLMECSM</sequence>
<dbReference type="GO" id="GO:0005737">
    <property type="term" value="C:cytoplasm"/>
    <property type="evidence" value="ECO:0007669"/>
    <property type="project" value="TreeGrafter"/>
</dbReference>
<keyword evidence="5" id="KW-0131">Cell cycle</keyword>
<dbReference type="GO" id="GO:0019901">
    <property type="term" value="F:protein kinase binding"/>
    <property type="evidence" value="ECO:0007669"/>
    <property type="project" value="TreeGrafter"/>
</dbReference>
<evidence type="ECO:0000256" key="2">
    <source>
        <dbReference type="ARBA" id="ARBA00020055"/>
    </source>
</evidence>
<dbReference type="Proteomes" id="UP000681722">
    <property type="component" value="Unassembled WGS sequence"/>
</dbReference>
<dbReference type="EMBL" id="CAJOBC010002223">
    <property type="protein sequence ID" value="CAF3722137.1"/>
    <property type="molecule type" value="Genomic_DNA"/>
</dbReference>
<keyword evidence="4" id="KW-0498">Mitosis</keyword>
<evidence type="ECO:0000313" key="7">
    <source>
        <dbReference type="EMBL" id="CAF0945973.1"/>
    </source>
</evidence>
<feature type="region of interest" description="Disordered" evidence="6">
    <location>
        <begin position="186"/>
        <end position="233"/>
    </location>
</feature>
<dbReference type="EMBL" id="CAJNOQ010002223">
    <property type="protein sequence ID" value="CAF0945973.1"/>
    <property type="molecule type" value="Genomic_DNA"/>
</dbReference>
<dbReference type="PANTHER" id="PTHR14728:SF2">
    <property type="entry name" value="PROTEIN AURORA BOREALIS"/>
    <property type="match status" value="1"/>
</dbReference>